<dbReference type="EMBL" id="LYOS01000007">
    <property type="protein sequence ID" value="OFV67153.1"/>
    <property type="molecule type" value="Genomic_DNA"/>
</dbReference>
<accession>A0A1F2P7H4</accession>
<evidence type="ECO:0000313" key="2">
    <source>
        <dbReference type="Proteomes" id="UP000186940"/>
    </source>
</evidence>
<dbReference type="AlphaFoldDB" id="A0A1F2P7H4"/>
<reference evidence="1" key="1">
    <citation type="submission" date="2016-05" db="EMBL/GenBank/DDBJ databases">
        <title>Microbial consortia oxidize butane by reversing methanogenesis.</title>
        <authorList>
            <person name="Laso-Perez R."/>
            <person name="Richter M."/>
            <person name="Wegener G."/>
            <person name="Musat F."/>
        </authorList>
    </citation>
    <scope>NUCLEOTIDE SEQUENCE [LARGE SCALE GENOMIC DNA]</scope>
    <source>
        <strain evidence="1">BOX2</strain>
    </source>
</reference>
<keyword evidence="2" id="KW-1185">Reference proteome</keyword>
<dbReference type="InterPro" id="IPR036388">
    <property type="entry name" value="WH-like_DNA-bd_sf"/>
</dbReference>
<dbReference type="STRING" id="1838285.SCAL_001687"/>
<comment type="caution">
    <text evidence="1">The sequence shown here is derived from an EMBL/GenBank/DDBJ whole genome shotgun (WGS) entry which is preliminary data.</text>
</comment>
<dbReference type="SUPFAM" id="SSF46785">
    <property type="entry name" value="Winged helix' DNA-binding domain"/>
    <property type="match status" value="1"/>
</dbReference>
<proteinExistence type="predicted"/>
<dbReference type="Gene3D" id="1.10.10.10">
    <property type="entry name" value="Winged helix-like DNA-binding domain superfamily/Winged helix DNA-binding domain"/>
    <property type="match status" value="1"/>
</dbReference>
<evidence type="ECO:0000313" key="1">
    <source>
        <dbReference type="EMBL" id="OFV67153.1"/>
    </source>
</evidence>
<dbReference type="Proteomes" id="UP000186940">
    <property type="component" value="Unassembled WGS sequence"/>
</dbReference>
<gene>
    <name evidence="1" type="ORF">SCAL_001687</name>
</gene>
<organism evidence="1 2">
    <name type="scientific">Candidatus Syntropharchaeum caldarium</name>
    <dbReference type="NCBI Taxonomy" id="1838285"/>
    <lineage>
        <taxon>Archaea</taxon>
        <taxon>Methanobacteriati</taxon>
        <taxon>Methanobacteriota</taxon>
        <taxon>Stenosarchaea group</taxon>
        <taxon>Methanomicrobia</taxon>
        <taxon>Methanosarcinales</taxon>
        <taxon>ANME-2 cluster</taxon>
        <taxon>Candidatus Syntropharchaeum</taxon>
    </lineage>
</organism>
<sequence length="174" mass="20402">MVKRLFLQDKPAEILLTISEMKHPYTSKVIKQVDTTFAHALKILSAMEELGILKSEKTGRIRMLKLTPYGEKLAKSMNALLMACSQDLDVRTEKKMDAGDQLCFKLDQIYAEEIEGRKRLRHKDRVRISRRLAPYERELKKLEKISKNEDDPVITKIREKIREIKIEKERLTHP</sequence>
<protein>
    <submittedName>
        <fullName evidence="1">MarR family transcriptional regulator</fullName>
    </submittedName>
</protein>
<dbReference type="InterPro" id="IPR036390">
    <property type="entry name" value="WH_DNA-bd_sf"/>
</dbReference>
<name>A0A1F2P7H4_9EURY</name>